<dbReference type="InterPro" id="IPR032783">
    <property type="entry name" value="AraC_lig"/>
</dbReference>
<evidence type="ECO:0000259" key="4">
    <source>
        <dbReference type="PROSITE" id="PS01124"/>
    </source>
</evidence>
<dbReference type="PROSITE" id="PS01124">
    <property type="entry name" value="HTH_ARAC_FAMILY_2"/>
    <property type="match status" value="1"/>
</dbReference>
<dbReference type="InterPro" id="IPR018060">
    <property type="entry name" value="HTH_AraC"/>
</dbReference>
<proteinExistence type="predicted"/>
<dbReference type="InterPro" id="IPR011051">
    <property type="entry name" value="RmlC_Cupin_sf"/>
</dbReference>
<sequence>MTAAFSVSLMSVDDKIDVLSDVLSAIRLTGAVFYDVSARSPWVAEAPPTQRIGGLVMPGAQHTIEYHVVTRGSCWISIVDRGDFEPVELCEGDIAVMPQGDPHALSSRPGMRAEPRWDLRRRPEDESMLPFVLTTGNEGPVETHLVCGFFSCDARPFNPLLAALPRFMRFGRSAGTPDGRLGEFIRLATAEAENKRPGSQSILNRLSELMFLEVVRQHMDELGADRTGWLAGLRDPLVGRALSLLHADPAHAWTLEELASAAGASRSALAERFTQLVGCPPIQYLTQWRMQMAARRLAERGSKVAAVAQEIGYDSEAAFSRAFKKFVGQSPSEWRAGAA</sequence>
<keyword evidence="2" id="KW-0238">DNA-binding</keyword>
<reference evidence="6" key="1">
    <citation type="journal article" date="2019" name="Int. J. Syst. Evol. Microbiol.">
        <title>The Global Catalogue of Microorganisms (GCM) 10K type strain sequencing project: providing services to taxonomists for standard genome sequencing and annotation.</title>
        <authorList>
            <consortium name="The Broad Institute Genomics Platform"/>
            <consortium name="The Broad Institute Genome Sequencing Center for Infectious Disease"/>
            <person name="Wu L."/>
            <person name="Ma J."/>
        </authorList>
    </citation>
    <scope>NUCLEOTIDE SEQUENCE [LARGE SCALE GENOMIC DNA]</scope>
    <source>
        <strain evidence="6">KACC 12633</strain>
    </source>
</reference>
<dbReference type="InterPro" id="IPR018062">
    <property type="entry name" value="HTH_AraC-typ_CS"/>
</dbReference>
<dbReference type="Pfam" id="PF12852">
    <property type="entry name" value="Cupin_6"/>
    <property type="match status" value="1"/>
</dbReference>
<accession>A0ABW0PUG1</accession>
<keyword evidence="6" id="KW-1185">Reference proteome</keyword>
<organism evidence="5 6">
    <name type="scientific">Kaistia terrae</name>
    <dbReference type="NCBI Taxonomy" id="537017"/>
    <lineage>
        <taxon>Bacteria</taxon>
        <taxon>Pseudomonadati</taxon>
        <taxon>Pseudomonadota</taxon>
        <taxon>Alphaproteobacteria</taxon>
        <taxon>Hyphomicrobiales</taxon>
        <taxon>Kaistiaceae</taxon>
        <taxon>Kaistia</taxon>
    </lineage>
</organism>
<dbReference type="SUPFAM" id="SSF51182">
    <property type="entry name" value="RmlC-like cupins"/>
    <property type="match status" value="1"/>
</dbReference>
<dbReference type="Pfam" id="PF12833">
    <property type="entry name" value="HTH_18"/>
    <property type="match status" value="1"/>
</dbReference>
<protein>
    <submittedName>
        <fullName evidence="5">AraC family transcriptional regulator</fullName>
    </submittedName>
</protein>
<feature type="domain" description="HTH araC/xylS-type" evidence="4">
    <location>
        <begin position="239"/>
        <end position="337"/>
    </location>
</feature>
<evidence type="ECO:0000313" key="5">
    <source>
        <dbReference type="EMBL" id="MFC5516256.1"/>
    </source>
</evidence>
<dbReference type="InterPro" id="IPR009057">
    <property type="entry name" value="Homeodomain-like_sf"/>
</dbReference>
<dbReference type="PRINTS" id="PR00032">
    <property type="entry name" value="HTHARAC"/>
</dbReference>
<dbReference type="SMART" id="SM00342">
    <property type="entry name" value="HTH_ARAC"/>
    <property type="match status" value="1"/>
</dbReference>
<dbReference type="InterPro" id="IPR050204">
    <property type="entry name" value="AraC_XylS_family_regulators"/>
</dbReference>
<dbReference type="InterPro" id="IPR020449">
    <property type="entry name" value="Tscrpt_reg_AraC-type_HTH"/>
</dbReference>
<dbReference type="PANTHER" id="PTHR46796:SF7">
    <property type="entry name" value="ARAC FAMILY TRANSCRIPTIONAL REGULATOR"/>
    <property type="match status" value="1"/>
</dbReference>
<dbReference type="PROSITE" id="PS00041">
    <property type="entry name" value="HTH_ARAC_FAMILY_1"/>
    <property type="match status" value="1"/>
</dbReference>
<dbReference type="Gene3D" id="1.10.10.60">
    <property type="entry name" value="Homeodomain-like"/>
    <property type="match status" value="2"/>
</dbReference>
<dbReference type="SUPFAM" id="SSF46689">
    <property type="entry name" value="Homeodomain-like"/>
    <property type="match status" value="2"/>
</dbReference>
<keyword evidence="1" id="KW-0805">Transcription regulation</keyword>
<comment type="caution">
    <text evidence="5">The sequence shown here is derived from an EMBL/GenBank/DDBJ whole genome shotgun (WGS) entry which is preliminary data.</text>
</comment>
<name>A0ABW0PUG1_9HYPH</name>
<evidence type="ECO:0000256" key="3">
    <source>
        <dbReference type="ARBA" id="ARBA00023163"/>
    </source>
</evidence>
<dbReference type="Proteomes" id="UP001596150">
    <property type="component" value="Unassembled WGS sequence"/>
</dbReference>
<evidence type="ECO:0000256" key="1">
    <source>
        <dbReference type="ARBA" id="ARBA00023015"/>
    </source>
</evidence>
<dbReference type="EMBL" id="JBHSML010000003">
    <property type="protein sequence ID" value="MFC5516256.1"/>
    <property type="molecule type" value="Genomic_DNA"/>
</dbReference>
<dbReference type="RefSeq" id="WP_266341542.1">
    <property type="nucleotide sequence ID" value="NZ_JAPKNH010000001.1"/>
</dbReference>
<evidence type="ECO:0000256" key="2">
    <source>
        <dbReference type="ARBA" id="ARBA00023125"/>
    </source>
</evidence>
<keyword evidence="3" id="KW-0804">Transcription</keyword>
<gene>
    <name evidence="5" type="ORF">ACFPP9_10780</name>
</gene>
<evidence type="ECO:0000313" key="6">
    <source>
        <dbReference type="Proteomes" id="UP001596150"/>
    </source>
</evidence>
<dbReference type="PANTHER" id="PTHR46796">
    <property type="entry name" value="HTH-TYPE TRANSCRIPTIONAL ACTIVATOR RHAS-RELATED"/>
    <property type="match status" value="1"/>
</dbReference>